<dbReference type="GO" id="GO:0000976">
    <property type="term" value="F:transcription cis-regulatory region binding"/>
    <property type="evidence" value="ECO:0007669"/>
    <property type="project" value="TreeGrafter"/>
</dbReference>
<keyword evidence="9" id="KW-1185">Reference proteome</keyword>
<dbReference type="PROSITE" id="PS50977">
    <property type="entry name" value="HTH_TETR_2"/>
    <property type="match status" value="1"/>
</dbReference>
<comment type="caution">
    <text evidence="6">The sequence shown here is derived from an EMBL/GenBank/DDBJ whole genome shotgun (WGS) entry which is preliminary data.</text>
</comment>
<feature type="domain" description="HTH tetR-type" evidence="5">
    <location>
        <begin position="15"/>
        <end position="74"/>
    </location>
</feature>
<gene>
    <name evidence="6" type="ORF">GCM10009769_17080</name>
    <name evidence="7" type="ORF">JOE58_002827</name>
</gene>
<dbReference type="InterPro" id="IPR009057">
    <property type="entry name" value="Homeodomain-like_sf"/>
</dbReference>
<dbReference type="EMBL" id="BMOI01000006">
    <property type="protein sequence ID" value="GGK99537.1"/>
    <property type="molecule type" value="Genomic_DNA"/>
</dbReference>
<dbReference type="SUPFAM" id="SSF48498">
    <property type="entry name" value="Tetracyclin repressor-like, C-terminal domain"/>
    <property type="match status" value="1"/>
</dbReference>
<dbReference type="PANTHER" id="PTHR30055">
    <property type="entry name" value="HTH-TYPE TRANSCRIPTIONAL REGULATOR RUTR"/>
    <property type="match status" value="1"/>
</dbReference>
<dbReference type="AlphaFoldDB" id="A0A8H9G9M2"/>
<protein>
    <submittedName>
        <fullName evidence="7">AcrR family transcriptional regulator</fullName>
    </submittedName>
    <submittedName>
        <fullName evidence="6">TetR family transcriptional regulator</fullName>
    </submittedName>
</protein>
<keyword evidence="2 4" id="KW-0238">DNA-binding</keyword>
<evidence type="ECO:0000313" key="6">
    <source>
        <dbReference type="EMBL" id="GGK99537.1"/>
    </source>
</evidence>
<accession>A0A8H9G9M2</accession>
<reference evidence="6" key="2">
    <citation type="submission" date="2020-09" db="EMBL/GenBank/DDBJ databases">
        <authorList>
            <person name="Sun Q."/>
            <person name="Ohkuma M."/>
        </authorList>
    </citation>
    <scope>NUCLEOTIDE SEQUENCE</scope>
    <source>
        <strain evidence="6">JCM 1480</strain>
    </source>
</reference>
<name>A0A8H9G9M2_9MICO</name>
<dbReference type="RefSeq" id="WP_175327919.1">
    <property type="nucleotide sequence ID" value="NZ_BMOI01000006.1"/>
</dbReference>
<evidence type="ECO:0000256" key="4">
    <source>
        <dbReference type="PROSITE-ProRule" id="PRU00335"/>
    </source>
</evidence>
<feature type="DNA-binding region" description="H-T-H motif" evidence="4">
    <location>
        <begin position="37"/>
        <end position="56"/>
    </location>
</feature>
<dbReference type="InterPro" id="IPR001647">
    <property type="entry name" value="HTH_TetR"/>
</dbReference>
<dbReference type="Proteomes" id="UP000648535">
    <property type="component" value="Unassembled WGS sequence"/>
</dbReference>
<evidence type="ECO:0000256" key="2">
    <source>
        <dbReference type="ARBA" id="ARBA00023125"/>
    </source>
</evidence>
<dbReference type="EMBL" id="JAFBCG010000001">
    <property type="protein sequence ID" value="MBM7803576.1"/>
    <property type="molecule type" value="Genomic_DNA"/>
</dbReference>
<evidence type="ECO:0000313" key="8">
    <source>
        <dbReference type="Proteomes" id="UP000648535"/>
    </source>
</evidence>
<dbReference type="Proteomes" id="UP000746584">
    <property type="component" value="Unassembled WGS sequence"/>
</dbReference>
<keyword evidence="3" id="KW-0804">Transcription</keyword>
<organism evidence="6 8">
    <name type="scientific">Curtobacterium luteum</name>
    <dbReference type="NCBI Taxonomy" id="33881"/>
    <lineage>
        <taxon>Bacteria</taxon>
        <taxon>Bacillati</taxon>
        <taxon>Actinomycetota</taxon>
        <taxon>Actinomycetes</taxon>
        <taxon>Micrococcales</taxon>
        <taxon>Microbacteriaceae</taxon>
        <taxon>Curtobacterium</taxon>
    </lineage>
</organism>
<reference evidence="7 9" key="3">
    <citation type="submission" date="2021-01" db="EMBL/GenBank/DDBJ databases">
        <title>Sequencing the genomes of 1000 actinobacteria strains.</title>
        <authorList>
            <person name="Klenk H.-P."/>
        </authorList>
    </citation>
    <scope>NUCLEOTIDE SEQUENCE [LARGE SCALE GENOMIC DNA]</scope>
    <source>
        <strain evidence="7 9">DSM 20542</strain>
    </source>
</reference>
<evidence type="ECO:0000256" key="3">
    <source>
        <dbReference type="ARBA" id="ARBA00023163"/>
    </source>
</evidence>
<dbReference type="GO" id="GO:0003700">
    <property type="term" value="F:DNA-binding transcription factor activity"/>
    <property type="evidence" value="ECO:0007669"/>
    <property type="project" value="TreeGrafter"/>
</dbReference>
<sequence>MSAAERARAERIEVRRSRESILAAAERHWAVHDADPSMAQLAKDSGVGIATLYRRFPGIDEVIRALHARLVAEFACIEEAVAVQPTAWDGVVALVTGIVDVLQDHPAIPRLNRKMVALDDDRQFSDGWADRLAALVTAAQAEGRLRPDVNANDVTFAAFRIGSYSNLPPDEAGRILGRQIGIVLDGLRADGGTRPLPGGPIAMDDLHRVFRYEVEHPVD</sequence>
<dbReference type="Pfam" id="PF00440">
    <property type="entry name" value="TetR_N"/>
    <property type="match status" value="1"/>
</dbReference>
<dbReference type="PANTHER" id="PTHR30055:SF234">
    <property type="entry name" value="HTH-TYPE TRANSCRIPTIONAL REGULATOR BETI"/>
    <property type="match status" value="1"/>
</dbReference>
<dbReference type="Gene3D" id="1.10.357.10">
    <property type="entry name" value="Tetracycline Repressor, domain 2"/>
    <property type="match status" value="1"/>
</dbReference>
<reference evidence="6" key="1">
    <citation type="journal article" date="2014" name="Int. J. Syst. Evol. Microbiol.">
        <title>Complete genome sequence of Corynebacterium casei LMG S-19264T (=DSM 44701T), isolated from a smear-ripened cheese.</title>
        <authorList>
            <consortium name="US DOE Joint Genome Institute (JGI-PGF)"/>
            <person name="Walter F."/>
            <person name="Albersmeier A."/>
            <person name="Kalinowski J."/>
            <person name="Ruckert C."/>
        </authorList>
    </citation>
    <scope>NUCLEOTIDE SEQUENCE</scope>
    <source>
        <strain evidence="6">JCM 1480</strain>
    </source>
</reference>
<proteinExistence type="predicted"/>
<evidence type="ECO:0000313" key="7">
    <source>
        <dbReference type="EMBL" id="MBM7803576.1"/>
    </source>
</evidence>
<dbReference type="SUPFAM" id="SSF46689">
    <property type="entry name" value="Homeodomain-like"/>
    <property type="match status" value="1"/>
</dbReference>
<evidence type="ECO:0000259" key="5">
    <source>
        <dbReference type="PROSITE" id="PS50977"/>
    </source>
</evidence>
<evidence type="ECO:0000256" key="1">
    <source>
        <dbReference type="ARBA" id="ARBA00023015"/>
    </source>
</evidence>
<evidence type="ECO:0000313" key="9">
    <source>
        <dbReference type="Proteomes" id="UP000746584"/>
    </source>
</evidence>
<dbReference type="InterPro" id="IPR050109">
    <property type="entry name" value="HTH-type_TetR-like_transc_reg"/>
</dbReference>
<keyword evidence="1" id="KW-0805">Transcription regulation</keyword>
<dbReference type="InterPro" id="IPR036271">
    <property type="entry name" value="Tet_transcr_reg_TetR-rel_C_sf"/>
</dbReference>